<evidence type="ECO:0000256" key="1">
    <source>
        <dbReference type="ARBA" id="ARBA00022679"/>
    </source>
</evidence>
<evidence type="ECO:0000313" key="4">
    <source>
        <dbReference type="EMBL" id="AUW95605.1"/>
    </source>
</evidence>
<dbReference type="Pfam" id="PF00583">
    <property type="entry name" value="Acetyltransf_1"/>
    <property type="match status" value="1"/>
</dbReference>
<gene>
    <name evidence="4" type="ORF">BXT84_13830</name>
</gene>
<dbReference type="PROSITE" id="PS51186">
    <property type="entry name" value="GNAT"/>
    <property type="match status" value="1"/>
</dbReference>
<feature type="domain" description="N-acetyltransferase" evidence="3">
    <location>
        <begin position="1"/>
        <end position="128"/>
    </location>
</feature>
<keyword evidence="5" id="KW-1185">Reference proteome</keyword>
<dbReference type="Gene3D" id="3.40.630.30">
    <property type="match status" value="1"/>
</dbReference>
<proteinExistence type="predicted"/>
<accession>A0ABM6RW44</accession>
<sequence length="147" mass="16882">MAWAMDLWSKEWGGTVMVSQGRSYRLTDLEQLIAWDGSERVGLAAYHVEEDRAEILSLNATTRLRGIGSALLQTLESSLRRRAVRKVWLITSNDNVDALRFYQRRGYRLTGIHTGAIDQARRIKPSIPLIGQYGIPIHDEWELEKSW</sequence>
<reference evidence="4 5" key="1">
    <citation type="journal article" date="2019" name="Sci. Rep.">
        <title>Sulfobacillus thermotolerans: new insights into resistance and metabolic capacities of acidophilic chemolithotrophs.</title>
        <authorList>
            <person name="Panyushkina A.E."/>
            <person name="Babenko V.V."/>
            <person name="Nikitina A.S."/>
            <person name="Selezneva O.V."/>
            <person name="Tsaplina I.A."/>
            <person name="Letarova M.A."/>
            <person name="Kostryukova E.S."/>
            <person name="Letarov A.V."/>
        </authorList>
    </citation>
    <scope>NUCLEOTIDE SEQUENCE [LARGE SCALE GENOMIC DNA]</scope>
    <source>
        <strain evidence="4 5">Kr1</strain>
    </source>
</reference>
<keyword evidence="2" id="KW-0012">Acyltransferase</keyword>
<keyword evidence="1" id="KW-0808">Transferase</keyword>
<protein>
    <submittedName>
        <fullName evidence="4">GNAT family N-acetyltransferase</fullName>
    </submittedName>
</protein>
<evidence type="ECO:0000313" key="5">
    <source>
        <dbReference type="Proteomes" id="UP000325292"/>
    </source>
</evidence>
<name>A0ABM6RW44_9FIRM</name>
<dbReference type="InterPro" id="IPR000182">
    <property type="entry name" value="GNAT_dom"/>
</dbReference>
<dbReference type="Proteomes" id="UP000325292">
    <property type="component" value="Chromosome"/>
</dbReference>
<organism evidence="4 5">
    <name type="scientific">Sulfobacillus thermotolerans</name>
    <dbReference type="NCBI Taxonomy" id="338644"/>
    <lineage>
        <taxon>Bacteria</taxon>
        <taxon>Bacillati</taxon>
        <taxon>Bacillota</taxon>
        <taxon>Clostridia</taxon>
        <taxon>Eubacteriales</taxon>
        <taxon>Clostridiales Family XVII. Incertae Sedis</taxon>
        <taxon>Sulfobacillus</taxon>
    </lineage>
</organism>
<evidence type="ECO:0000259" key="3">
    <source>
        <dbReference type="PROSITE" id="PS51186"/>
    </source>
</evidence>
<dbReference type="SUPFAM" id="SSF55729">
    <property type="entry name" value="Acyl-CoA N-acyltransferases (Nat)"/>
    <property type="match status" value="1"/>
</dbReference>
<dbReference type="CDD" id="cd04301">
    <property type="entry name" value="NAT_SF"/>
    <property type="match status" value="1"/>
</dbReference>
<dbReference type="InterPro" id="IPR050832">
    <property type="entry name" value="Bact_Acetyltransf"/>
</dbReference>
<dbReference type="InterPro" id="IPR016181">
    <property type="entry name" value="Acyl_CoA_acyltransferase"/>
</dbReference>
<evidence type="ECO:0000256" key="2">
    <source>
        <dbReference type="ARBA" id="ARBA00023315"/>
    </source>
</evidence>
<dbReference type="EMBL" id="CP019454">
    <property type="protein sequence ID" value="AUW95605.1"/>
    <property type="molecule type" value="Genomic_DNA"/>
</dbReference>
<dbReference type="PANTHER" id="PTHR43877">
    <property type="entry name" value="AMINOALKYLPHOSPHONATE N-ACETYLTRANSFERASE-RELATED-RELATED"/>
    <property type="match status" value="1"/>
</dbReference>